<dbReference type="AlphaFoldDB" id="A0A6J6F145"/>
<organism evidence="2">
    <name type="scientific">freshwater metagenome</name>
    <dbReference type="NCBI Taxonomy" id="449393"/>
    <lineage>
        <taxon>unclassified sequences</taxon>
        <taxon>metagenomes</taxon>
        <taxon>ecological metagenomes</taxon>
    </lineage>
</organism>
<evidence type="ECO:0000313" key="1">
    <source>
        <dbReference type="EMBL" id="CAB4578592.1"/>
    </source>
</evidence>
<evidence type="ECO:0000313" key="2">
    <source>
        <dbReference type="EMBL" id="CAB4581375.1"/>
    </source>
</evidence>
<reference evidence="2" key="1">
    <citation type="submission" date="2020-05" db="EMBL/GenBank/DDBJ databases">
        <authorList>
            <person name="Chiriac C."/>
            <person name="Salcher M."/>
            <person name="Ghai R."/>
            <person name="Kavagutti S V."/>
        </authorList>
    </citation>
    <scope>NUCLEOTIDE SEQUENCE</scope>
</reference>
<gene>
    <name evidence="1" type="ORF">UFOPK1603_01600</name>
    <name evidence="2" type="ORF">UFOPK1711_01222</name>
</gene>
<name>A0A6J6F145_9ZZZZ</name>
<proteinExistence type="predicted"/>
<dbReference type="EMBL" id="CAEZTG010000190">
    <property type="protein sequence ID" value="CAB4578592.1"/>
    <property type="molecule type" value="Genomic_DNA"/>
</dbReference>
<accession>A0A6J6F145</accession>
<dbReference type="EMBL" id="CAEZTR010000074">
    <property type="protein sequence ID" value="CAB4581375.1"/>
    <property type="molecule type" value="Genomic_DNA"/>
</dbReference>
<sequence>MHFVKDDPIERVKGRRTRIDHVAEHFSGHDDNRRVAIYCGVASEEPNSLFAVLVNQVMKLLVRKRFDRRRVERTPPCSKRDSDSVFSDFRFPRSSRGRYQDRQAAINDRNRILLELIELE</sequence>
<protein>
    <submittedName>
        <fullName evidence="2">Unannotated protein</fullName>
    </submittedName>
</protein>